<dbReference type="GO" id="GO:0071333">
    <property type="term" value="P:cellular response to glucose stimulus"/>
    <property type="evidence" value="ECO:0007669"/>
    <property type="project" value="TreeGrafter"/>
</dbReference>
<dbReference type="Gene3D" id="2.170.8.10">
    <property type="entry name" value="Phosphoenolpyruvate Carboxykinase, domain 2"/>
    <property type="match status" value="1"/>
</dbReference>
<dbReference type="GO" id="GO:0006094">
    <property type="term" value="P:gluconeogenesis"/>
    <property type="evidence" value="ECO:0007669"/>
    <property type="project" value="InterPro"/>
</dbReference>
<dbReference type="GO" id="GO:0005525">
    <property type="term" value="F:GTP binding"/>
    <property type="evidence" value="ECO:0007669"/>
    <property type="project" value="UniProtKB-KW"/>
</dbReference>
<dbReference type="GO" id="GO:0006107">
    <property type="term" value="P:oxaloacetate metabolic process"/>
    <property type="evidence" value="ECO:0007669"/>
    <property type="project" value="TreeGrafter"/>
</dbReference>
<dbReference type="InterPro" id="IPR013035">
    <property type="entry name" value="PEP_carboxykinase_C"/>
</dbReference>
<dbReference type="SUPFAM" id="SSF53795">
    <property type="entry name" value="PEP carboxykinase-like"/>
    <property type="match status" value="1"/>
</dbReference>
<dbReference type="GO" id="GO:0005829">
    <property type="term" value="C:cytosol"/>
    <property type="evidence" value="ECO:0007669"/>
    <property type="project" value="TreeGrafter"/>
</dbReference>
<dbReference type="PANTHER" id="PTHR11561:SF0">
    <property type="entry name" value="PHOSPHOENOLPYRUVATE CARBOXYKINASE [GTP]-RELATED"/>
    <property type="match status" value="1"/>
</dbReference>
<keyword evidence="8" id="KW-0342">GTP-binding</keyword>
<dbReference type="HAMAP" id="MF_00452">
    <property type="entry name" value="PEPCK_GTP"/>
    <property type="match status" value="1"/>
</dbReference>
<dbReference type="Proteomes" id="UP001152795">
    <property type="component" value="Unassembled WGS sequence"/>
</dbReference>
<dbReference type="OrthoDB" id="5841594at2759"/>
<evidence type="ECO:0000256" key="10">
    <source>
        <dbReference type="ARBA" id="ARBA00023239"/>
    </source>
</evidence>
<evidence type="ECO:0000256" key="2">
    <source>
        <dbReference type="ARBA" id="ARBA00005796"/>
    </source>
</evidence>
<dbReference type="EMBL" id="CACRXK020000342">
    <property type="protein sequence ID" value="CAB3980986.1"/>
    <property type="molecule type" value="Genomic_DNA"/>
</dbReference>
<dbReference type="InterPro" id="IPR035077">
    <property type="entry name" value="PEP_carboxykinase_GTP_C"/>
</dbReference>
<dbReference type="GO" id="GO:0042594">
    <property type="term" value="P:response to starvation"/>
    <property type="evidence" value="ECO:0007669"/>
    <property type="project" value="TreeGrafter"/>
</dbReference>
<comment type="cofactor">
    <cofactor evidence="1">
        <name>Mn(2+)</name>
        <dbReference type="ChEBI" id="CHEBI:29035"/>
    </cofactor>
</comment>
<keyword evidence="12" id="KW-1185">Reference proteome</keyword>
<dbReference type="GO" id="GO:0030145">
    <property type="term" value="F:manganese ion binding"/>
    <property type="evidence" value="ECO:0007669"/>
    <property type="project" value="TreeGrafter"/>
</dbReference>
<dbReference type="EC" id="4.1.1.32" evidence="4"/>
<dbReference type="NCBIfam" id="NF003253">
    <property type="entry name" value="PRK04210.1"/>
    <property type="match status" value="1"/>
</dbReference>
<dbReference type="GO" id="GO:0033993">
    <property type="term" value="P:response to lipid"/>
    <property type="evidence" value="ECO:0007669"/>
    <property type="project" value="TreeGrafter"/>
</dbReference>
<dbReference type="SUPFAM" id="SSF68923">
    <property type="entry name" value="PEP carboxykinase N-terminal domain"/>
    <property type="match status" value="1"/>
</dbReference>
<dbReference type="AlphaFoldDB" id="A0A6S7FYI7"/>
<evidence type="ECO:0000256" key="7">
    <source>
        <dbReference type="ARBA" id="ARBA00022793"/>
    </source>
</evidence>
<comment type="similarity">
    <text evidence="2">Belongs to the phosphoenolpyruvate carboxykinase [GTP] family.</text>
</comment>
<name>A0A6S7FYI7_PARCT</name>
<dbReference type="Gene3D" id="3.40.449.10">
    <property type="entry name" value="Phosphoenolpyruvate Carboxykinase, domain 1"/>
    <property type="match status" value="1"/>
</dbReference>
<dbReference type="PIRSF" id="PIRSF001348">
    <property type="entry name" value="PEP_carboxykinase_GTP"/>
    <property type="match status" value="1"/>
</dbReference>
<sequence>MAQPDLSFLDIEAGRPPRDLSNLKLNENIQIVKGSLDALAPKVKQFVVECADLCMPAKLYVCDGSNEENDSLLKMLHEDDVIKPLTAYKNSWLARTDPHDVARVESKTFICTEKKGETIPTPKGDAKGRVGQWIAPEKLKEEMSKRLPKCMSGRTMYVVPFCMGPLGSPLSKVGIELTDSAYVAVCMRIMTRMGAAVLKQLGEETFVRCLHSEGVPLPAPPTEYHWPCNPDETMITHIPVDRKIISFGSGYGGNSLLGKKCFALRIASVIARDEGWLAEHMLILGITNPEGKKKYIAAAFPSCCGKTNLAMMTPSLPGWKYECVGDDIAWMRYDDEGHLRGINPEAGFFGVAPGTSHKTNPNALTAIQSNTIFTNIAETDDGRYYWEGLEDEFPDIDKLTITDWLGEKWAKDSGKKAAHPNSRFCAPVSQCPIIDPDWEKPAGVPVEAILFGGRRPDGVPLIYESFDWEHGVFLGACVKSEATAAAEYKGRAVMHDPFAMRPFFGYNIGHYIQHWLDMKKRPNAKLPKIFHVNWFRQEDNKFLWPGFGENSRVLEWIFKRCDGEDIAEKKAIGFVPKPGTINTEGIDVSKETMEKLLTTDKEFLLNEVKELKNFFDVQINDDLPKEMWDQLKQLEERANAI</sequence>
<dbReference type="GO" id="GO:0004613">
    <property type="term" value="F:phosphoenolpyruvate carboxykinase (GTP) activity"/>
    <property type="evidence" value="ECO:0007669"/>
    <property type="project" value="UniProtKB-EC"/>
</dbReference>
<gene>
    <name evidence="11" type="ORF">PACLA_8A002614</name>
</gene>
<evidence type="ECO:0000256" key="8">
    <source>
        <dbReference type="ARBA" id="ARBA00023134"/>
    </source>
</evidence>
<dbReference type="Pfam" id="PF17297">
    <property type="entry name" value="PEPCK_N"/>
    <property type="match status" value="1"/>
</dbReference>
<dbReference type="Gene3D" id="3.90.228.20">
    <property type="match status" value="1"/>
</dbReference>
<evidence type="ECO:0000256" key="5">
    <source>
        <dbReference type="ARBA" id="ARBA00022723"/>
    </source>
</evidence>
<dbReference type="FunFam" id="3.40.449.10:FF:000003">
    <property type="entry name" value="Phosphoenolpyruvate carboxykinase, cytosolic [GTP]"/>
    <property type="match status" value="1"/>
</dbReference>
<dbReference type="InterPro" id="IPR008209">
    <property type="entry name" value="PEP_carboxykinase_GTP"/>
</dbReference>
<keyword evidence="5" id="KW-0479">Metal-binding</keyword>
<protein>
    <recommendedName>
        <fullName evidence="4">phosphoenolpyruvate carboxykinase (GTP)</fullName>
        <ecNumber evidence="4">4.1.1.32</ecNumber>
    </recommendedName>
</protein>
<dbReference type="FunFam" id="3.90.228.20:FF:000005">
    <property type="entry name" value="Phosphoenolpyruvate carboxykinase [GTP], mitochondrial"/>
    <property type="match status" value="1"/>
</dbReference>
<evidence type="ECO:0000313" key="11">
    <source>
        <dbReference type="EMBL" id="CAB3980986.1"/>
    </source>
</evidence>
<dbReference type="CDD" id="cd00819">
    <property type="entry name" value="PEPCK_GTP"/>
    <property type="match status" value="1"/>
</dbReference>
<reference evidence="11" key="1">
    <citation type="submission" date="2020-04" db="EMBL/GenBank/DDBJ databases">
        <authorList>
            <person name="Alioto T."/>
            <person name="Alioto T."/>
            <person name="Gomez Garrido J."/>
        </authorList>
    </citation>
    <scope>NUCLEOTIDE SEQUENCE</scope>
    <source>
        <strain evidence="11">A484AB</strain>
    </source>
</reference>
<dbReference type="InterPro" id="IPR035078">
    <property type="entry name" value="PEP_carboxykinase_GTP_N"/>
</dbReference>
<organism evidence="11 12">
    <name type="scientific">Paramuricea clavata</name>
    <name type="common">Red gorgonian</name>
    <name type="synonym">Violescent sea-whip</name>
    <dbReference type="NCBI Taxonomy" id="317549"/>
    <lineage>
        <taxon>Eukaryota</taxon>
        <taxon>Metazoa</taxon>
        <taxon>Cnidaria</taxon>
        <taxon>Anthozoa</taxon>
        <taxon>Octocorallia</taxon>
        <taxon>Malacalcyonacea</taxon>
        <taxon>Plexauridae</taxon>
        <taxon>Paramuricea</taxon>
    </lineage>
</organism>
<evidence type="ECO:0000256" key="1">
    <source>
        <dbReference type="ARBA" id="ARBA00001936"/>
    </source>
</evidence>
<dbReference type="Pfam" id="PF00821">
    <property type="entry name" value="PEPCK_GTP"/>
    <property type="match status" value="1"/>
</dbReference>
<comment type="caution">
    <text evidence="11">The sequence shown here is derived from an EMBL/GenBank/DDBJ whole genome shotgun (WGS) entry which is preliminary data.</text>
</comment>
<keyword evidence="7" id="KW-0210">Decarboxylase</keyword>
<dbReference type="GO" id="GO:0046327">
    <property type="term" value="P:glycerol biosynthetic process from pyruvate"/>
    <property type="evidence" value="ECO:0007669"/>
    <property type="project" value="TreeGrafter"/>
</dbReference>
<comment type="subunit">
    <text evidence="3">Monomer.</text>
</comment>
<keyword evidence="6" id="KW-0547">Nucleotide-binding</keyword>
<evidence type="ECO:0000256" key="9">
    <source>
        <dbReference type="ARBA" id="ARBA00023211"/>
    </source>
</evidence>
<evidence type="ECO:0000256" key="4">
    <source>
        <dbReference type="ARBA" id="ARBA00012306"/>
    </source>
</evidence>
<dbReference type="GO" id="GO:0019543">
    <property type="term" value="P:propionate catabolic process"/>
    <property type="evidence" value="ECO:0007669"/>
    <property type="project" value="TreeGrafter"/>
</dbReference>
<accession>A0A6S7FYI7</accession>
<evidence type="ECO:0000256" key="3">
    <source>
        <dbReference type="ARBA" id="ARBA00011245"/>
    </source>
</evidence>
<dbReference type="PANTHER" id="PTHR11561">
    <property type="entry name" value="PHOSPHOENOLPYRUVATE CARBOXYKINASE"/>
    <property type="match status" value="1"/>
</dbReference>
<keyword evidence="10" id="KW-0456">Lyase</keyword>
<evidence type="ECO:0000313" key="12">
    <source>
        <dbReference type="Proteomes" id="UP001152795"/>
    </source>
</evidence>
<proteinExistence type="inferred from homology"/>
<dbReference type="InterPro" id="IPR008210">
    <property type="entry name" value="PEP_carboxykinase_N"/>
</dbReference>
<evidence type="ECO:0000256" key="6">
    <source>
        <dbReference type="ARBA" id="ARBA00022741"/>
    </source>
</evidence>
<keyword evidence="9" id="KW-0464">Manganese</keyword>